<sequence length="78" mass="8654">MAMTCLYMTAPAVAAAIGLYFFDRYRYGNKVYELGGGIQPSMENLVAKVKEEGFKSTQMPKLAPKFDGLHCFETLVGH</sequence>
<keyword evidence="1" id="KW-0812">Transmembrane</keyword>
<comment type="caution">
    <text evidence="2">The sequence shown here is derived from an EMBL/GenBank/DDBJ whole genome shotgun (WGS) entry which is preliminary data.</text>
</comment>
<keyword evidence="1" id="KW-0472">Membrane</keyword>
<dbReference type="Proteomes" id="UP001642360">
    <property type="component" value="Unassembled WGS sequence"/>
</dbReference>
<reference evidence="2 3" key="1">
    <citation type="submission" date="2024-02" db="EMBL/GenBank/DDBJ databases">
        <authorList>
            <person name="Vignale AGUSTIN F."/>
            <person name="Sosa J E."/>
            <person name="Modenutti C."/>
        </authorList>
    </citation>
    <scope>NUCLEOTIDE SEQUENCE [LARGE SCALE GENOMIC DNA]</scope>
</reference>
<dbReference type="EMBL" id="CAUOFW020003147">
    <property type="protein sequence ID" value="CAK9158240.1"/>
    <property type="molecule type" value="Genomic_DNA"/>
</dbReference>
<accession>A0ABC8SM88</accession>
<keyword evidence="1" id="KW-1133">Transmembrane helix</keyword>
<evidence type="ECO:0000256" key="1">
    <source>
        <dbReference type="SAM" id="Phobius"/>
    </source>
</evidence>
<proteinExistence type="predicted"/>
<evidence type="ECO:0000313" key="3">
    <source>
        <dbReference type="Proteomes" id="UP001642360"/>
    </source>
</evidence>
<feature type="transmembrane region" description="Helical" evidence="1">
    <location>
        <begin position="6"/>
        <end position="22"/>
    </location>
</feature>
<keyword evidence="3" id="KW-1185">Reference proteome</keyword>
<evidence type="ECO:0000313" key="2">
    <source>
        <dbReference type="EMBL" id="CAK9158240.1"/>
    </source>
</evidence>
<gene>
    <name evidence="2" type="ORF">ILEXP_LOCUS26857</name>
</gene>
<organism evidence="2 3">
    <name type="scientific">Ilex paraguariensis</name>
    <name type="common">yerba mate</name>
    <dbReference type="NCBI Taxonomy" id="185542"/>
    <lineage>
        <taxon>Eukaryota</taxon>
        <taxon>Viridiplantae</taxon>
        <taxon>Streptophyta</taxon>
        <taxon>Embryophyta</taxon>
        <taxon>Tracheophyta</taxon>
        <taxon>Spermatophyta</taxon>
        <taxon>Magnoliopsida</taxon>
        <taxon>eudicotyledons</taxon>
        <taxon>Gunneridae</taxon>
        <taxon>Pentapetalae</taxon>
        <taxon>asterids</taxon>
        <taxon>campanulids</taxon>
        <taxon>Aquifoliales</taxon>
        <taxon>Aquifoliaceae</taxon>
        <taxon>Ilex</taxon>
    </lineage>
</organism>
<name>A0ABC8SM88_9AQUA</name>
<protein>
    <submittedName>
        <fullName evidence="2">Uncharacterized protein</fullName>
    </submittedName>
</protein>
<dbReference type="AlphaFoldDB" id="A0ABC8SM88"/>